<dbReference type="InterPro" id="IPR045745">
    <property type="entry name" value="HTH_58_Actinobacteria-type"/>
</dbReference>
<evidence type="ECO:0000256" key="1">
    <source>
        <dbReference type="SAM" id="MobiDB-lite"/>
    </source>
</evidence>
<feature type="domain" description="Helix-turn-helix" evidence="2">
    <location>
        <begin position="19"/>
        <end position="74"/>
    </location>
</feature>
<evidence type="ECO:0000313" key="3">
    <source>
        <dbReference type="EMBL" id="GID61609.1"/>
    </source>
</evidence>
<proteinExistence type="predicted"/>
<organism evidence="3 4">
    <name type="scientific">Actinoplanes couchii</name>
    <dbReference type="NCBI Taxonomy" id="403638"/>
    <lineage>
        <taxon>Bacteria</taxon>
        <taxon>Bacillati</taxon>
        <taxon>Actinomycetota</taxon>
        <taxon>Actinomycetes</taxon>
        <taxon>Micromonosporales</taxon>
        <taxon>Micromonosporaceae</taxon>
        <taxon>Actinoplanes</taxon>
    </lineage>
</organism>
<reference evidence="3 4" key="1">
    <citation type="submission" date="2021-01" db="EMBL/GenBank/DDBJ databases">
        <title>Whole genome shotgun sequence of Actinoplanes couchii NBRC 106145.</title>
        <authorList>
            <person name="Komaki H."/>
            <person name="Tamura T."/>
        </authorList>
    </citation>
    <scope>NUCLEOTIDE SEQUENCE [LARGE SCALE GENOMIC DNA]</scope>
    <source>
        <strain evidence="3 4">NBRC 106145</strain>
    </source>
</reference>
<dbReference type="Pfam" id="PF19575">
    <property type="entry name" value="HTH_58"/>
    <property type="match status" value="1"/>
</dbReference>
<protein>
    <recommendedName>
        <fullName evidence="2">Helix-turn-helix domain-containing protein</fullName>
    </recommendedName>
</protein>
<name>A0ABQ3XSY1_9ACTN</name>
<feature type="region of interest" description="Disordered" evidence="1">
    <location>
        <begin position="1"/>
        <end position="21"/>
    </location>
</feature>
<keyword evidence="4" id="KW-1185">Reference proteome</keyword>
<dbReference type="RefSeq" id="WP_239146086.1">
    <property type="nucleotide sequence ID" value="NZ_BAAAQE010000002.1"/>
</dbReference>
<comment type="caution">
    <text evidence="3">The sequence shown here is derived from an EMBL/GenBank/DDBJ whole genome shotgun (WGS) entry which is preliminary data.</text>
</comment>
<gene>
    <name evidence="3" type="ORF">Aco03nite_100130</name>
</gene>
<dbReference type="Proteomes" id="UP000612282">
    <property type="component" value="Unassembled WGS sequence"/>
</dbReference>
<evidence type="ECO:0000259" key="2">
    <source>
        <dbReference type="Pfam" id="PF19575"/>
    </source>
</evidence>
<accession>A0ABQ3XSY1</accession>
<evidence type="ECO:0000313" key="4">
    <source>
        <dbReference type="Proteomes" id="UP000612282"/>
    </source>
</evidence>
<sequence>MDHDTATATGEPHRRITPLTATERRQLSATLPNSYRKEASIRALAEKSNRSYGTIHKILEDAGVLFRKPGGQRKPLIENTTATS</sequence>
<dbReference type="EMBL" id="BOMG01000131">
    <property type="protein sequence ID" value="GID61609.1"/>
    <property type="molecule type" value="Genomic_DNA"/>
</dbReference>